<organism evidence="9 10">
    <name type="scientific">Lentibacillus halodurans</name>
    <dbReference type="NCBI Taxonomy" id="237679"/>
    <lineage>
        <taxon>Bacteria</taxon>
        <taxon>Bacillati</taxon>
        <taxon>Bacillota</taxon>
        <taxon>Bacilli</taxon>
        <taxon>Bacillales</taxon>
        <taxon>Bacillaceae</taxon>
        <taxon>Lentibacillus</taxon>
    </lineage>
</organism>
<dbReference type="Proteomes" id="UP000198642">
    <property type="component" value="Unassembled WGS sequence"/>
</dbReference>
<dbReference type="GO" id="GO:0032259">
    <property type="term" value="P:methylation"/>
    <property type="evidence" value="ECO:0007669"/>
    <property type="project" value="UniProtKB-KW"/>
</dbReference>
<dbReference type="Gene3D" id="3.40.50.150">
    <property type="entry name" value="Vaccinia Virus protein VP39"/>
    <property type="match status" value="1"/>
</dbReference>
<reference evidence="9 10" key="1">
    <citation type="submission" date="2016-10" db="EMBL/GenBank/DDBJ databases">
        <authorList>
            <person name="de Groot N.N."/>
        </authorList>
    </citation>
    <scope>NUCLEOTIDE SEQUENCE [LARGE SCALE GENOMIC DNA]</scope>
    <source>
        <strain evidence="9 10">CGMCC 1.3702</strain>
    </source>
</reference>
<dbReference type="PIRSF" id="PIRSF000398">
    <property type="entry name" value="M_m6A_EcoRV"/>
    <property type="match status" value="1"/>
</dbReference>
<keyword evidence="5 8" id="KW-0949">S-adenosyl-L-methionine</keyword>
<dbReference type="GO" id="GO:0009007">
    <property type="term" value="F:site-specific DNA-methyltransferase (adenine-specific) activity"/>
    <property type="evidence" value="ECO:0007669"/>
    <property type="project" value="UniProtKB-UniRule"/>
</dbReference>
<dbReference type="GO" id="GO:0009307">
    <property type="term" value="P:DNA restriction-modification system"/>
    <property type="evidence" value="ECO:0007669"/>
    <property type="project" value="InterPro"/>
</dbReference>
<feature type="binding site" evidence="7">
    <location>
        <position position="14"/>
    </location>
    <ligand>
        <name>S-adenosyl-L-methionine</name>
        <dbReference type="ChEBI" id="CHEBI:59789"/>
    </ligand>
</feature>
<keyword evidence="4 8" id="KW-0808">Transferase</keyword>
<dbReference type="InterPro" id="IPR012263">
    <property type="entry name" value="M_m6A_EcoRV"/>
</dbReference>
<name>A0A1I0X079_9BACI</name>
<accession>A0A1I0X079</accession>
<dbReference type="InterPro" id="IPR023095">
    <property type="entry name" value="Ade_MeTrfase_dom_2"/>
</dbReference>
<dbReference type="InterPro" id="IPR012327">
    <property type="entry name" value="MeTrfase_D12"/>
</dbReference>
<evidence type="ECO:0000256" key="4">
    <source>
        <dbReference type="ARBA" id="ARBA00022679"/>
    </source>
</evidence>
<dbReference type="PROSITE" id="PS00092">
    <property type="entry name" value="N6_MTASE"/>
    <property type="match status" value="1"/>
</dbReference>
<gene>
    <name evidence="9" type="ORF">SAMN04488072_10418</name>
</gene>
<dbReference type="EMBL" id="FOJW01000004">
    <property type="protein sequence ID" value="SFA93788.1"/>
    <property type="molecule type" value="Genomic_DNA"/>
</dbReference>
<feature type="binding site" evidence="7">
    <location>
        <position position="178"/>
    </location>
    <ligand>
        <name>S-adenosyl-L-methionine</name>
        <dbReference type="ChEBI" id="CHEBI:59789"/>
    </ligand>
</feature>
<protein>
    <recommendedName>
        <fullName evidence="2 8">Site-specific DNA-methyltransferase (adenine-specific)</fullName>
        <ecNumber evidence="2 8">2.1.1.72</ecNumber>
    </recommendedName>
</protein>
<dbReference type="Gene3D" id="1.10.1020.10">
    <property type="entry name" value="Adenine-specific Methyltransferase, Domain 2"/>
    <property type="match status" value="1"/>
</dbReference>
<dbReference type="EC" id="2.1.1.72" evidence="2 8"/>
<evidence type="ECO:0000256" key="2">
    <source>
        <dbReference type="ARBA" id="ARBA00011900"/>
    </source>
</evidence>
<dbReference type="RefSeq" id="WP_244535676.1">
    <property type="nucleotide sequence ID" value="NZ_FOJW01000004.1"/>
</dbReference>
<evidence type="ECO:0000313" key="9">
    <source>
        <dbReference type="EMBL" id="SFA93788.1"/>
    </source>
</evidence>
<dbReference type="STRING" id="237679.SAMN04488072_10418"/>
<dbReference type="PANTHER" id="PTHR30481:SF3">
    <property type="entry name" value="DNA ADENINE METHYLASE"/>
    <property type="match status" value="1"/>
</dbReference>
<evidence type="ECO:0000256" key="6">
    <source>
        <dbReference type="ARBA" id="ARBA00047942"/>
    </source>
</evidence>
<dbReference type="SUPFAM" id="SSF53335">
    <property type="entry name" value="S-adenosyl-L-methionine-dependent methyltransferases"/>
    <property type="match status" value="1"/>
</dbReference>
<dbReference type="NCBIfam" id="TIGR00571">
    <property type="entry name" value="dam"/>
    <property type="match status" value="1"/>
</dbReference>
<feature type="binding site" evidence="7">
    <location>
        <position position="55"/>
    </location>
    <ligand>
        <name>S-adenosyl-L-methionine</name>
        <dbReference type="ChEBI" id="CHEBI:59789"/>
    </ligand>
</feature>
<evidence type="ECO:0000256" key="3">
    <source>
        <dbReference type="ARBA" id="ARBA00022603"/>
    </source>
</evidence>
<dbReference type="PANTHER" id="PTHR30481">
    <property type="entry name" value="DNA ADENINE METHYLASE"/>
    <property type="match status" value="1"/>
</dbReference>
<evidence type="ECO:0000256" key="8">
    <source>
        <dbReference type="RuleBase" id="RU361257"/>
    </source>
</evidence>
<evidence type="ECO:0000256" key="1">
    <source>
        <dbReference type="ARBA" id="ARBA00006594"/>
    </source>
</evidence>
<evidence type="ECO:0000313" key="10">
    <source>
        <dbReference type="Proteomes" id="UP000198642"/>
    </source>
</evidence>
<dbReference type="GO" id="GO:0006298">
    <property type="term" value="P:mismatch repair"/>
    <property type="evidence" value="ECO:0007669"/>
    <property type="project" value="TreeGrafter"/>
</dbReference>
<proteinExistence type="inferred from homology"/>
<keyword evidence="10" id="KW-1185">Reference proteome</keyword>
<dbReference type="GO" id="GO:0043565">
    <property type="term" value="F:sequence-specific DNA binding"/>
    <property type="evidence" value="ECO:0007669"/>
    <property type="project" value="TreeGrafter"/>
</dbReference>
<sequence>MNKVTPFLKWAGGKRWLIQKYPEYFPTEYNTYFEPFLGSGVVFFHLQPKEAVLNDTNKDLIDSYRAIKSRWRKVYNLLTKHHENHCKNYYYHIRSTNYHSLEERAAKMIYLNRTCFNGIYRVNKKGDFNVPIGSKTKVLLDTDDFQGTSKLLKGIELLNNDFEKVINRSSINDFIFVDPPYTVRHNSNGFVKYNEVLFSWEDQERLANCLIEAKKRGVKILMTNAAHPSIQQLYEPKGFNIKSVSRYSSISASKKSRNSYQELLISCNL</sequence>
<dbReference type="InterPro" id="IPR029063">
    <property type="entry name" value="SAM-dependent_MTases_sf"/>
</dbReference>
<dbReference type="InterPro" id="IPR002052">
    <property type="entry name" value="DNA_methylase_N6_adenine_CS"/>
</dbReference>
<comment type="similarity">
    <text evidence="1 8">Belongs to the N(4)/N(6)-methyltransferase family.</text>
</comment>
<keyword evidence="3 8" id="KW-0489">Methyltransferase</keyword>
<dbReference type="GO" id="GO:1904047">
    <property type="term" value="F:S-adenosyl-L-methionine binding"/>
    <property type="evidence" value="ECO:0007669"/>
    <property type="project" value="TreeGrafter"/>
</dbReference>
<comment type="catalytic activity">
    <reaction evidence="6 8">
        <text>a 2'-deoxyadenosine in DNA + S-adenosyl-L-methionine = an N(6)-methyl-2'-deoxyadenosine in DNA + S-adenosyl-L-homocysteine + H(+)</text>
        <dbReference type="Rhea" id="RHEA:15197"/>
        <dbReference type="Rhea" id="RHEA-COMP:12418"/>
        <dbReference type="Rhea" id="RHEA-COMP:12419"/>
        <dbReference type="ChEBI" id="CHEBI:15378"/>
        <dbReference type="ChEBI" id="CHEBI:57856"/>
        <dbReference type="ChEBI" id="CHEBI:59789"/>
        <dbReference type="ChEBI" id="CHEBI:90615"/>
        <dbReference type="ChEBI" id="CHEBI:90616"/>
        <dbReference type="EC" id="2.1.1.72"/>
    </reaction>
</comment>
<dbReference type="PRINTS" id="PR00505">
    <property type="entry name" value="D12N6MTFRASE"/>
</dbReference>
<dbReference type="Pfam" id="PF02086">
    <property type="entry name" value="MethyltransfD12"/>
    <property type="match status" value="1"/>
</dbReference>
<evidence type="ECO:0000256" key="7">
    <source>
        <dbReference type="PIRSR" id="PIRSR000398-1"/>
    </source>
</evidence>
<dbReference type="AlphaFoldDB" id="A0A1I0X079"/>
<evidence type="ECO:0000256" key="5">
    <source>
        <dbReference type="ARBA" id="ARBA00022691"/>
    </source>
</evidence>
<feature type="binding site" evidence="7">
    <location>
        <position position="10"/>
    </location>
    <ligand>
        <name>S-adenosyl-L-methionine</name>
        <dbReference type="ChEBI" id="CHEBI:59789"/>
    </ligand>
</feature>